<proteinExistence type="predicted"/>
<sequence length="75" mass="8620">MIILIIDVEYHFNCSPISAAKIIRSLMRSPDVCMEIKGVVDFKFCGLTYTLTREEGYWIMVRSTVTRSTNLDDVL</sequence>
<evidence type="ECO:0000313" key="1">
    <source>
        <dbReference type="EMBL" id="DAF64354.1"/>
    </source>
</evidence>
<name>A0A8S5TMQ5_9CAUD</name>
<protein>
    <submittedName>
        <fullName evidence="1">33 kDa chaperonin</fullName>
    </submittedName>
</protein>
<organism evidence="1">
    <name type="scientific">Podoviridae sp. cttot15</name>
    <dbReference type="NCBI Taxonomy" id="2827751"/>
    <lineage>
        <taxon>Viruses</taxon>
        <taxon>Duplodnaviria</taxon>
        <taxon>Heunggongvirae</taxon>
        <taxon>Uroviricota</taxon>
        <taxon>Caudoviricetes</taxon>
    </lineage>
</organism>
<reference evidence="1" key="1">
    <citation type="journal article" date="2021" name="Proc. Natl. Acad. Sci. U.S.A.">
        <title>A Catalog of Tens of Thousands of Viruses from Human Metagenomes Reveals Hidden Associations with Chronic Diseases.</title>
        <authorList>
            <person name="Tisza M.J."/>
            <person name="Buck C.B."/>
        </authorList>
    </citation>
    <scope>NUCLEOTIDE SEQUENCE</scope>
    <source>
        <strain evidence="1">Cttot15</strain>
    </source>
</reference>
<accession>A0A8S5TMQ5</accession>
<dbReference type="EMBL" id="BK032858">
    <property type="protein sequence ID" value="DAF64354.1"/>
    <property type="molecule type" value="Genomic_DNA"/>
</dbReference>